<feature type="compositionally biased region" description="Low complexity" evidence="3">
    <location>
        <begin position="119"/>
        <end position="146"/>
    </location>
</feature>
<dbReference type="CDD" id="cd04496">
    <property type="entry name" value="SSB_OBF"/>
    <property type="match status" value="1"/>
</dbReference>
<gene>
    <name evidence="4" type="ORF">ACFQND_08155</name>
</gene>
<dbReference type="EMBL" id="JBHSRS010000017">
    <property type="protein sequence ID" value="MFC6281198.1"/>
    <property type="molecule type" value="Genomic_DNA"/>
</dbReference>
<evidence type="ECO:0000256" key="3">
    <source>
        <dbReference type="SAM" id="MobiDB-lite"/>
    </source>
</evidence>
<keyword evidence="1 2" id="KW-0238">DNA-binding</keyword>
<sequence>MIAITATGRLAHQPELKMIPGGSQVCEFRILDSRFHKGQEVTEAVTFFCFGEMAEEFCSTTVKGQEISATGTQETQIYTPQTGPARTYVKYRLSWFSRGRKPYTGERSQGNGYQGGAQQGQRPAQRQNDGPIPGQRPQQRPAAGQPDRNWQQGHERHQASDGQNSHHRERHDDFSHSGFEPSMGDEPGFLP</sequence>
<evidence type="ECO:0000256" key="1">
    <source>
        <dbReference type="ARBA" id="ARBA00023125"/>
    </source>
</evidence>
<dbReference type="Proteomes" id="UP001596270">
    <property type="component" value="Unassembled WGS sequence"/>
</dbReference>
<dbReference type="GO" id="GO:0003677">
    <property type="term" value="F:DNA binding"/>
    <property type="evidence" value="ECO:0007669"/>
    <property type="project" value="UniProtKB-KW"/>
</dbReference>
<dbReference type="RefSeq" id="WP_377412986.1">
    <property type="nucleotide sequence ID" value="NZ_JBHSRS010000017.1"/>
</dbReference>
<dbReference type="Pfam" id="PF00436">
    <property type="entry name" value="SSB"/>
    <property type="match status" value="1"/>
</dbReference>
<keyword evidence="5" id="KW-1185">Reference proteome</keyword>
<organism evidence="4 5">
    <name type="scientific">Polaromonas aquatica</name>
    <dbReference type="NCBI Taxonomy" id="332657"/>
    <lineage>
        <taxon>Bacteria</taxon>
        <taxon>Pseudomonadati</taxon>
        <taxon>Pseudomonadota</taxon>
        <taxon>Betaproteobacteria</taxon>
        <taxon>Burkholderiales</taxon>
        <taxon>Comamonadaceae</taxon>
        <taxon>Polaromonas</taxon>
    </lineage>
</organism>
<evidence type="ECO:0000313" key="5">
    <source>
        <dbReference type="Proteomes" id="UP001596270"/>
    </source>
</evidence>
<dbReference type="InterPro" id="IPR000424">
    <property type="entry name" value="Primosome_PriB/ssb"/>
</dbReference>
<feature type="region of interest" description="Disordered" evidence="3">
    <location>
        <begin position="100"/>
        <end position="191"/>
    </location>
</feature>
<dbReference type="SUPFAM" id="SSF50249">
    <property type="entry name" value="Nucleic acid-binding proteins"/>
    <property type="match status" value="1"/>
</dbReference>
<feature type="compositionally biased region" description="Basic and acidic residues" evidence="3">
    <location>
        <begin position="153"/>
        <end position="175"/>
    </location>
</feature>
<accession>A0ABW1TWU1</accession>
<dbReference type="PROSITE" id="PS50935">
    <property type="entry name" value="SSB"/>
    <property type="match status" value="1"/>
</dbReference>
<evidence type="ECO:0000313" key="4">
    <source>
        <dbReference type="EMBL" id="MFC6281198.1"/>
    </source>
</evidence>
<name>A0ABW1TWU1_9BURK</name>
<protein>
    <submittedName>
        <fullName evidence="4">Single-stranded DNA-binding protein</fullName>
    </submittedName>
</protein>
<proteinExistence type="predicted"/>
<reference evidence="5" key="1">
    <citation type="journal article" date="2019" name="Int. J. Syst. Evol. Microbiol.">
        <title>The Global Catalogue of Microorganisms (GCM) 10K type strain sequencing project: providing services to taxonomists for standard genome sequencing and annotation.</title>
        <authorList>
            <consortium name="The Broad Institute Genomics Platform"/>
            <consortium name="The Broad Institute Genome Sequencing Center for Infectious Disease"/>
            <person name="Wu L."/>
            <person name="Ma J."/>
        </authorList>
    </citation>
    <scope>NUCLEOTIDE SEQUENCE [LARGE SCALE GENOMIC DNA]</scope>
    <source>
        <strain evidence="5">CCUG 39402</strain>
    </source>
</reference>
<evidence type="ECO:0000256" key="2">
    <source>
        <dbReference type="PROSITE-ProRule" id="PRU00252"/>
    </source>
</evidence>
<comment type="caution">
    <text evidence="4">The sequence shown here is derived from an EMBL/GenBank/DDBJ whole genome shotgun (WGS) entry which is preliminary data.</text>
</comment>
<dbReference type="Gene3D" id="2.40.50.140">
    <property type="entry name" value="Nucleic acid-binding proteins"/>
    <property type="match status" value="1"/>
</dbReference>
<dbReference type="InterPro" id="IPR012340">
    <property type="entry name" value="NA-bd_OB-fold"/>
</dbReference>